<accession>D2S2R3</accession>
<dbReference type="EMBL" id="CP001863">
    <property type="protein sequence ID" value="ADB63660.1"/>
    <property type="molecule type" value="Genomic_DNA"/>
</dbReference>
<reference evidence="1 2" key="1">
    <citation type="journal article" date="2010" name="Stand. Genomic Sci.">
        <title>Complete genome sequence of Haloterrigena turkmenica type strain (4k).</title>
        <authorList>
            <person name="Saunders E."/>
            <person name="Tindall B.J."/>
            <person name="Fahnrich R."/>
            <person name="Lapidus A."/>
            <person name="Copeland A."/>
            <person name="Del Rio T.G."/>
            <person name="Lucas S."/>
            <person name="Chen F."/>
            <person name="Tice H."/>
            <person name="Cheng J.F."/>
            <person name="Han C."/>
            <person name="Detter J.C."/>
            <person name="Bruce D."/>
            <person name="Goodwin L."/>
            <person name="Chain P."/>
            <person name="Pitluck S."/>
            <person name="Pati A."/>
            <person name="Ivanova N."/>
            <person name="Mavromatis K."/>
            <person name="Chen A."/>
            <person name="Palaniappan K."/>
            <person name="Land M."/>
            <person name="Hauser L."/>
            <person name="Chang Y.J."/>
            <person name="Jeffries C.D."/>
            <person name="Brettin T."/>
            <person name="Rohde M."/>
            <person name="Goker M."/>
            <person name="Bristow J."/>
            <person name="Eisen J.A."/>
            <person name="Markowitz V."/>
            <person name="Hugenholtz P."/>
            <person name="Klenk H.P."/>
            <person name="Kyrpides N.C."/>
        </authorList>
    </citation>
    <scope>NUCLEOTIDE SEQUENCE [LARGE SCALE GENOMIC DNA]</scope>
    <source>
        <strain evidence="2">ATCC 51198 / DSM 5511 / JCM 9101 / NCIMB 13204 / VKM B-1734 / 4k</strain>
    </source>
</reference>
<dbReference type="Proteomes" id="UP000001903">
    <property type="component" value="Plasmid pHTUR03"/>
</dbReference>
<dbReference type="KEGG" id="htu:Htur_4923"/>
<proteinExistence type="predicted"/>
<geneLocation type="plasmid" evidence="1 2">
    <name>pHTUR03</name>
</geneLocation>
<keyword evidence="1" id="KW-0614">Plasmid</keyword>
<keyword evidence="2" id="KW-1185">Reference proteome</keyword>
<dbReference type="AlphaFoldDB" id="D2S2R3"/>
<organism evidence="1 2">
    <name type="scientific">Haloterrigena turkmenica (strain ATCC 51198 / DSM 5511 / JCM 9101 / NCIMB 13204 / VKM B-1734 / 4k)</name>
    <name type="common">Halococcus turkmenicus</name>
    <dbReference type="NCBI Taxonomy" id="543526"/>
    <lineage>
        <taxon>Archaea</taxon>
        <taxon>Methanobacteriati</taxon>
        <taxon>Methanobacteriota</taxon>
        <taxon>Stenosarchaea group</taxon>
        <taxon>Halobacteria</taxon>
        <taxon>Halobacteriales</taxon>
        <taxon>Natrialbaceae</taxon>
        <taxon>Haloterrigena</taxon>
    </lineage>
</organism>
<protein>
    <submittedName>
        <fullName evidence="1">Uncharacterized protein</fullName>
    </submittedName>
</protein>
<name>D2S2R3_HALTV</name>
<dbReference type="HOGENOM" id="CLU_2204064_0_0_2"/>
<gene>
    <name evidence="1" type="ordered locus">Htur_4923</name>
</gene>
<sequence>MLFRIDQFLVLPQVPRLLLSVDEHWVEASNLEGPWIRTKPVLIDTDRDLAVLFEVSAGRDALEVIVKMVELGEYDEIVVLEIAALAGQRVDIPADSSVCSIWQGPMN</sequence>
<evidence type="ECO:0000313" key="2">
    <source>
        <dbReference type="Proteomes" id="UP000001903"/>
    </source>
</evidence>
<evidence type="ECO:0000313" key="1">
    <source>
        <dbReference type="EMBL" id="ADB63660.1"/>
    </source>
</evidence>